<dbReference type="EMBL" id="JAGDFL010000292">
    <property type="protein sequence ID" value="KAG7394179.1"/>
    <property type="molecule type" value="Genomic_DNA"/>
</dbReference>
<evidence type="ECO:0000256" key="1">
    <source>
        <dbReference type="ARBA" id="ARBA00022603"/>
    </source>
</evidence>
<dbReference type="CDD" id="cd02440">
    <property type="entry name" value="AdoMet_MTases"/>
    <property type="match status" value="1"/>
</dbReference>
<dbReference type="Pfam" id="PF03291">
    <property type="entry name" value="mRNA_G-N7_MeTrfase"/>
    <property type="match status" value="1"/>
</dbReference>
<protein>
    <recommendedName>
        <fullName evidence="3">mRNA cap 0 methyltransferase domain-containing protein</fullName>
    </recommendedName>
</protein>
<keyword evidence="2" id="KW-0808">Transferase</keyword>
<keyword evidence="5" id="KW-1185">Reference proteome</keyword>
<dbReference type="Pfam" id="PF01331">
    <property type="entry name" value="mRNA_cap_enzyme"/>
    <property type="match status" value="1"/>
</dbReference>
<dbReference type="GO" id="GO:0032259">
    <property type="term" value="P:methylation"/>
    <property type="evidence" value="ECO:0007669"/>
    <property type="project" value="UniProtKB-KW"/>
</dbReference>
<organism evidence="4 5">
    <name type="scientific">Phytophthora boehmeriae</name>
    <dbReference type="NCBI Taxonomy" id="109152"/>
    <lineage>
        <taxon>Eukaryota</taxon>
        <taxon>Sar</taxon>
        <taxon>Stramenopiles</taxon>
        <taxon>Oomycota</taxon>
        <taxon>Peronosporomycetes</taxon>
        <taxon>Peronosporales</taxon>
        <taxon>Peronosporaceae</taxon>
        <taxon>Phytophthora</taxon>
    </lineage>
</organism>
<comment type="caution">
    <text evidence="4">The sequence shown here is derived from an EMBL/GenBank/DDBJ whole genome shotgun (WGS) entry which is preliminary data.</text>
</comment>
<dbReference type="GO" id="GO:0008168">
    <property type="term" value="F:methyltransferase activity"/>
    <property type="evidence" value="ECO:0007669"/>
    <property type="project" value="UniProtKB-KW"/>
</dbReference>
<name>A0A8T1WR45_9STRA</name>
<keyword evidence="1" id="KW-0489">Methyltransferase</keyword>
<dbReference type="OrthoDB" id="10248867at2759"/>
<evidence type="ECO:0000313" key="5">
    <source>
        <dbReference type="Proteomes" id="UP000693981"/>
    </source>
</evidence>
<dbReference type="InterPro" id="IPR004971">
    <property type="entry name" value="mRNA_G-N7_MeTrfase_dom"/>
</dbReference>
<dbReference type="Proteomes" id="UP000693981">
    <property type="component" value="Unassembled WGS sequence"/>
</dbReference>
<gene>
    <name evidence="4" type="ORF">PHYBOEH_005573</name>
</gene>
<dbReference type="GO" id="GO:0005524">
    <property type="term" value="F:ATP binding"/>
    <property type="evidence" value="ECO:0007669"/>
    <property type="project" value="InterPro"/>
</dbReference>
<dbReference type="InterPro" id="IPR001339">
    <property type="entry name" value="mRNA_cap_enzyme_adenylation"/>
</dbReference>
<feature type="domain" description="MRNA cap 0 methyltransferase" evidence="3">
    <location>
        <begin position="607"/>
        <end position="881"/>
    </location>
</feature>
<proteinExistence type="predicted"/>
<evidence type="ECO:0000313" key="4">
    <source>
        <dbReference type="EMBL" id="KAG7394179.1"/>
    </source>
</evidence>
<dbReference type="GO" id="GO:0006370">
    <property type="term" value="P:7-methylguanosine mRNA capping"/>
    <property type="evidence" value="ECO:0007669"/>
    <property type="project" value="InterPro"/>
</dbReference>
<dbReference type="AlphaFoldDB" id="A0A8T1WR45"/>
<evidence type="ECO:0000256" key="2">
    <source>
        <dbReference type="ARBA" id="ARBA00022679"/>
    </source>
</evidence>
<sequence>MSSKRNTVCTFLMNADQLSVELSKLVMDPAEVRLYLDTFDSVATPASESVQSFAKMFHKSGPGSAVVKMKIFGSNQTTTFTERTKKWTFETVKLIDTTTSPTAAVPQTADKIDLTTRFSFNLLHHPNWQLQVNLVRSLTNPLEFGTKLTTAKELLVDVPLAKMEASAYDLVVTTLVQVEKEPTSQTDILSLVAEIMDADNSISAAQYQTATYGLAKDIFHNAAKISKFQHHSGFKLLCPNPMELSRPLYFKQVLSKIDTFYLTDKMDGTRAMLVIDEVFRLNGKRRLFVGVNMRAISDQVYELASFTRPPKGKFETEHNVLDVEMLVSKKGIRSFYCFDVIALASERIAHLPFKERFGRFDEVKTLLEKYEIGTTKTFIRLTKKEYGKQIREFYDMKRSYKIDGLIFTPQGDSYKAAVKQLKKQPRKDDSRVRVFNTEYANTVSFKWKPLSHLTIDFYLMPHATKKNTYILYSGVEQTIFTRFNLSFCDGYQPVESPRRQYFPIQFEPFDDKFETLWTPSEADLELCNGASLGDMVGEFAFADDTGLFEHPKLMRLRTDRATDVAKGEYYGNALRYAELIWHSINYPLTIDTLCDPQDVGYFASEDSVCRAQRSFNSFVKTYLLETYLYAHTKGKARVMDLMAGRGQDLARAIDAGYDEVILLDRDTDALYELLERKYNLRVRREGATANVHIKHADFEKSSEENIAALKLPAASVDSAIVNFGIHYLCHKAGPEQADPLTEFAKFNAHFMKPGARIMITAFNGEDIFNLLTGVQQWDVREKGRAKYSINRAFNSRRLTANGQAIEVLLPFSGSLYYREYFVNYDHVTTIFEKNGFSLIKTDSFESLLSAYKQQNPDGYKHLTAEDKEYVGLYGYLIFERL</sequence>
<dbReference type="GO" id="GO:0004484">
    <property type="term" value="F:mRNA guanylyltransferase activity"/>
    <property type="evidence" value="ECO:0007669"/>
    <property type="project" value="InterPro"/>
</dbReference>
<evidence type="ECO:0000259" key="3">
    <source>
        <dbReference type="PROSITE" id="PS51562"/>
    </source>
</evidence>
<dbReference type="PROSITE" id="PS51562">
    <property type="entry name" value="RNA_CAP0_MT"/>
    <property type="match status" value="1"/>
</dbReference>
<reference evidence="4" key="1">
    <citation type="submission" date="2021-02" db="EMBL/GenBank/DDBJ databases">
        <authorList>
            <person name="Palmer J.M."/>
        </authorList>
    </citation>
    <scope>NUCLEOTIDE SEQUENCE</scope>
    <source>
        <strain evidence="4">SCRP23</strain>
    </source>
</reference>
<accession>A0A8T1WR45</accession>